<proteinExistence type="predicted"/>
<reference evidence="2 5" key="2">
    <citation type="submission" date="2022-05" db="EMBL/GenBank/DDBJ databases">
        <title>Genome Sequencing of Bee-Associated Microbes.</title>
        <authorList>
            <person name="Dunlap C."/>
        </authorList>
    </citation>
    <scope>NUCLEOTIDE SEQUENCE [LARGE SCALE GENOMIC DNA]</scope>
    <source>
        <strain evidence="2 5">NRRL B-23120</strain>
    </source>
</reference>
<dbReference type="EMBL" id="JAMDMJ010000009">
    <property type="protein sequence ID" value="MCY9595939.1"/>
    <property type="molecule type" value="Genomic_DNA"/>
</dbReference>
<dbReference type="RefSeq" id="WP_042233152.1">
    <property type="nucleotide sequence ID" value="NZ_CP026520.1"/>
</dbReference>
<dbReference type="GeneID" id="95377266"/>
<protein>
    <submittedName>
        <fullName evidence="3">Uncharacterized protein</fullName>
    </submittedName>
</protein>
<evidence type="ECO:0000313" key="2">
    <source>
        <dbReference type="EMBL" id="MCY9595939.1"/>
    </source>
</evidence>
<dbReference type="Proteomes" id="UP000288943">
    <property type="component" value="Chromosome"/>
</dbReference>
<name>A0A410WZW3_9BACL</name>
<feature type="region of interest" description="Disordered" evidence="1">
    <location>
        <begin position="79"/>
        <end position="100"/>
    </location>
</feature>
<dbReference type="AlphaFoldDB" id="A0A410WZW3"/>
<keyword evidence="5" id="KW-1185">Reference proteome</keyword>
<feature type="compositionally biased region" description="Basic and acidic residues" evidence="1">
    <location>
        <begin position="79"/>
        <end position="94"/>
    </location>
</feature>
<organism evidence="3 4">
    <name type="scientific">Paenibacillus chitinolyticus</name>
    <dbReference type="NCBI Taxonomy" id="79263"/>
    <lineage>
        <taxon>Bacteria</taxon>
        <taxon>Bacillati</taxon>
        <taxon>Bacillota</taxon>
        <taxon>Bacilli</taxon>
        <taxon>Bacillales</taxon>
        <taxon>Paenibacillaceae</taxon>
        <taxon>Paenibacillus</taxon>
    </lineage>
</organism>
<sequence>MSKHIQAYFRTENDAEDVRIRLQTYSVEQLEVGETQGRVSRTGLIAPPAFAGGTSGAVGVPGATIGTSPSPGGFIPVRAAEDRHDPDRTIRGEDDGPLSDFILGEGDDDSENLRYVLSAKVPDSDYTEIVEIIRSNKGYVESID</sequence>
<dbReference type="OrthoDB" id="2607182at2"/>
<evidence type="ECO:0000313" key="4">
    <source>
        <dbReference type="Proteomes" id="UP000288943"/>
    </source>
</evidence>
<dbReference type="EMBL" id="CP026520">
    <property type="protein sequence ID" value="QAV19996.1"/>
    <property type="molecule type" value="Genomic_DNA"/>
</dbReference>
<evidence type="ECO:0000256" key="1">
    <source>
        <dbReference type="SAM" id="MobiDB-lite"/>
    </source>
</evidence>
<dbReference type="Proteomes" id="UP001527202">
    <property type="component" value="Unassembled WGS sequence"/>
</dbReference>
<reference evidence="3 4" key="1">
    <citation type="submission" date="2018-01" db="EMBL/GenBank/DDBJ databases">
        <title>The whole genome sequencing and assembly of Paenibacillus chitinolyticus KCCM 41400 strain.</title>
        <authorList>
            <person name="Kim J.-Y."/>
            <person name="Park M.-K."/>
            <person name="Lee Y.-J."/>
            <person name="Yi H."/>
            <person name="Bahn Y.-S."/>
            <person name="Kim J.F."/>
            <person name="Lee D.-W."/>
        </authorList>
    </citation>
    <scope>NUCLEOTIDE SEQUENCE [LARGE SCALE GENOMIC DNA]</scope>
    <source>
        <strain evidence="3 4">KCCM 41400</strain>
    </source>
</reference>
<evidence type="ECO:0000313" key="3">
    <source>
        <dbReference type="EMBL" id="QAV19996.1"/>
    </source>
</evidence>
<evidence type="ECO:0000313" key="5">
    <source>
        <dbReference type="Proteomes" id="UP001527202"/>
    </source>
</evidence>
<accession>A0A410WZW3</accession>
<gene>
    <name evidence="2" type="ORF">M5X16_09145</name>
    <name evidence="3" type="ORF">PC41400_20965</name>
</gene>
<dbReference type="KEGG" id="pchi:PC41400_20965"/>